<organism evidence="2">
    <name type="scientific">Brassica cretica</name>
    <name type="common">Mustard</name>
    <dbReference type="NCBI Taxonomy" id="69181"/>
    <lineage>
        <taxon>Eukaryota</taxon>
        <taxon>Viridiplantae</taxon>
        <taxon>Streptophyta</taxon>
        <taxon>Embryophyta</taxon>
        <taxon>Tracheophyta</taxon>
        <taxon>Spermatophyta</taxon>
        <taxon>Magnoliopsida</taxon>
        <taxon>eudicotyledons</taxon>
        <taxon>Gunneridae</taxon>
        <taxon>Pentapetalae</taxon>
        <taxon>rosids</taxon>
        <taxon>malvids</taxon>
        <taxon>Brassicales</taxon>
        <taxon>Brassicaceae</taxon>
        <taxon>Brassiceae</taxon>
        <taxon>Brassica</taxon>
    </lineage>
</organism>
<proteinExistence type="predicted"/>
<gene>
    <name evidence="1" type="ORF">F2Q68_00003930</name>
    <name evidence="2" type="ORF">F2Q70_00010832</name>
</gene>
<evidence type="ECO:0000313" key="1">
    <source>
        <dbReference type="EMBL" id="KAF2578880.1"/>
    </source>
</evidence>
<dbReference type="AlphaFoldDB" id="A0A8S9M0I9"/>
<protein>
    <submittedName>
        <fullName evidence="2">Uncharacterized protein</fullName>
    </submittedName>
</protein>
<accession>A0A8S9M0I9</accession>
<dbReference type="EMBL" id="QGKW02001660">
    <property type="protein sequence ID" value="KAF2578880.1"/>
    <property type="molecule type" value="Genomic_DNA"/>
</dbReference>
<dbReference type="Proteomes" id="UP000712281">
    <property type="component" value="Unassembled WGS sequence"/>
</dbReference>
<comment type="caution">
    <text evidence="2">The sequence shown here is derived from an EMBL/GenBank/DDBJ whole genome shotgun (WGS) entry which is preliminary data.</text>
</comment>
<evidence type="ECO:0000313" key="2">
    <source>
        <dbReference type="EMBL" id="KAF2610793.1"/>
    </source>
</evidence>
<dbReference type="EMBL" id="QGKY02000089">
    <property type="protein sequence ID" value="KAF2610793.1"/>
    <property type="molecule type" value="Genomic_DNA"/>
</dbReference>
<sequence>MVIFHRWKQRNNLIHIHTSIPAATVFYGIDRELINIISARRLKKPFNALMAMWLHRFSCRF</sequence>
<name>A0A8S9M0I9_BRACR</name>
<reference evidence="2" key="1">
    <citation type="submission" date="2019-12" db="EMBL/GenBank/DDBJ databases">
        <title>Genome sequencing and annotation of Brassica cretica.</title>
        <authorList>
            <person name="Studholme D.J."/>
            <person name="Sarris P.F."/>
        </authorList>
    </citation>
    <scope>NUCLEOTIDE SEQUENCE</scope>
    <source>
        <strain evidence="1">PFS-001/15</strain>
        <strain evidence="2">PFS-102/07</strain>
        <tissue evidence="2">Leaf</tissue>
    </source>
</reference>